<name>A0A183KTZ9_9TREM</name>
<dbReference type="AlphaFoldDB" id="A0A183KTZ9"/>
<organism evidence="1">
    <name type="scientific">Schistosoma curassoni</name>
    <dbReference type="NCBI Taxonomy" id="6186"/>
    <lineage>
        <taxon>Eukaryota</taxon>
        <taxon>Metazoa</taxon>
        <taxon>Spiralia</taxon>
        <taxon>Lophotrochozoa</taxon>
        <taxon>Platyhelminthes</taxon>
        <taxon>Trematoda</taxon>
        <taxon>Digenea</taxon>
        <taxon>Strigeidida</taxon>
        <taxon>Schistosomatoidea</taxon>
        <taxon>Schistosomatidae</taxon>
        <taxon>Schistosoma</taxon>
    </lineage>
</organism>
<proteinExistence type="predicted"/>
<evidence type="ECO:0000313" key="1">
    <source>
        <dbReference type="WBParaSite" id="SCUD_0001854201-mRNA-1"/>
    </source>
</evidence>
<reference evidence="1" key="1">
    <citation type="submission" date="2016-06" db="UniProtKB">
        <authorList>
            <consortium name="WormBaseParasite"/>
        </authorList>
    </citation>
    <scope>IDENTIFICATION</scope>
</reference>
<accession>A0A183KTZ9</accession>
<sequence>MSIYNIPIDSIKLFSFGYACEANDDDTAAAVAAYGKTGDNDVLINRRLFALFKSDDKFGRGGNGSGGGGGGGNDECGATKLVFITPLLTLLLLFCEQSRLPFS</sequence>
<dbReference type="WBParaSite" id="SCUD_0001854201-mRNA-1">
    <property type="protein sequence ID" value="SCUD_0001854201-mRNA-1"/>
    <property type="gene ID" value="SCUD_0001854201"/>
</dbReference>
<protein>
    <submittedName>
        <fullName evidence="1">Uncharacterized protein</fullName>
    </submittedName>
</protein>